<gene>
    <name evidence="1" type="ORF">F5878DRAFT_618696</name>
</gene>
<comment type="caution">
    <text evidence="1">The sequence shown here is derived from an EMBL/GenBank/DDBJ whole genome shotgun (WGS) entry which is preliminary data.</text>
</comment>
<organism evidence="1 2">
    <name type="scientific">Lentinula raphanica</name>
    <dbReference type="NCBI Taxonomy" id="153919"/>
    <lineage>
        <taxon>Eukaryota</taxon>
        <taxon>Fungi</taxon>
        <taxon>Dikarya</taxon>
        <taxon>Basidiomycota</taxon>
        <taxon>Agaricomycotina</taxon>
        <taxon>Agaricomycetes</taxon>
        <taxon>Agaricomycetidae</taxon>
        <taxon>Agaricales</taxon>
        <taxon>Marasmiineae</taxon>
        <taxon>Omphalotaceae</taxon>
        <taxon>Lentinula</taxon>
    </lineage>
</organism>
<keyword evidence="2" id="KW-1185">Reference proteome</keyword>
<dbReference type="EMBL" id="MU806166">
    <property type="protein sequence ID" value="KAJ3838739.1"/>
    <property type="molecule type" value="Genomic_DNA"/>
</dbReference>
<evidence type="ECO:0000313" key="1">
    <source>
        <dbReference type="EMBL" id="KAJ3838739.1"/>
    </source>
</evidence>
<proteinExistence type="predicted"/>
<dbReference type="AlphaFoldDB" id="A0AA38UEL4"/>
<evidence type="ECO:0000313" key="2">
    <source>
        <dbReference type="Proteomes" id="UP001163846"/>
    </source>
</evidence>
<accession>A0AA38UEL4</accession>
<dbReference type="Proteomes" id="UP001163846">
    <property type="component" value="Unassembled WGS sequence"/>
</dbReference>
<name>A0AA38UEL4_9AGAR</name>
<protein>
    <submittedName>
        <fullName evidence="1">Uncharacterized protein</fullName>
    </submittedName>
</protein>
<sequence length="153" mass="17060">MVIGHGTSRSIKTSARSKSSFPVTSLIFPCFGPLLPLSASFPAAFEPFFFVGSSTSPRLRLVLRLEHGRLRMSTCRSKQGVGPHQALSVDHILKIVFDPSALNIISIVGPYAAIRSSKAKQMHSADVHQVLHHRSDRMTLSYERLEIFVRYLR</sequence>
<reference evidence="1" key="1">
    <citation type="submission" date="2022-08" db="EMBL/GenBank/DDBJ databases">
        <authorList>
            <consortium name="DOE Joint Genome Institute"/>
            <person name="Min B."/>
            <person name="Riley R."/>
            <person name="Sierra-Patev S."/>
            <person name="Naranjo-Ortiz M."/>
            <person name="Looney B."/>
            <person name="Konkel Z."/>
            <person name="Slot J.C."/>
            <person name="Sakamoto Y."/>
            <person name="Steenwyk J.L."/>
            <person name="Rokas A."/>
            <person name="Carro J."/>
            <person name="Camarero S."/>
            <person name="Ferreira P."/>
            <person name="Molpeceres G."/>
            <person name="Ruiz-Duenas F.J."/>
            <person name="Serrano A."/>
            <person name="Henrissat B."/>
            <person name="Drula E."/>
            <person name="Hughes K.W."/>
            <person name="Mata J.L."/>
            <person name="Ishikawa N.K."/>
            <person name="Vargas-Isla R."/>
            <person name="Ushijima S."/>
            <person name="Smith C.A."/>
            <person name="Ahrendt S."/>
            <person name="Andreopoulos W."/>
            <person name="He G."/>
            <person name="Labutti K."/>
            <person name="Lipzen A."/>
            <person name="Ng V."/>
            <person name="Sandor L."/>
            <person name="Barry K."/>
            <person name="Martinez A.T."/>
            <person name="Xiao Y."/>
            <person name="Gibbons J.G."/>
            <person name="Terashima K."/>
            <person name="Hibbett D.S."/>
            <person name="Grigoriev I.V."/>
        </authorList>
    </citation>
    <scope>NUCLEOTIDE SEQUENCE</scope>
    <source>
        <strain evidence="1">TFB9207</strain>
    </source>
</reference>